<dbReference type="AlphaFoldDB" id="A0A0A1TIB5"/>
<dbReference type="Gene3D" id="3.90.180.10">
    <property type="entry name" value="Medium-chain alcohol dehydrogenases, catalytic domain"/>
    <property type="match status" value="1"/>
</dbReference>
<proteinExistence type="inferred from homology"/>
<dbReference type="GO" id="GO:0000166">
    <property type="term" value="F:nucleotide binding"/>
    <property type="evidence" value="ECO:0007669"/>
    <property type="project" value="UniProtKB-KW"/>
</dbReference>
<dbReference type="InterPro" id="IPR013154">
    <property type="entry name" value="ADH-like_N"/>
</dbReference>
<dbReference type="InterPro" id="IPR047122">
    <property type="entry name" value="Trans-enoyl_RdTase-like"/>
</dbReference>
<reference evidence="7 8" key="1">
    <citation type="journal article" date="2015" name="Genome Announc.">
        <title>Draft Genome Sequence and Gene Annotation of the Entomopathogenic Fungus Verticillium hemipterigenum.</title>
        <authorList>
            <person name="Horn F."/>
            <person name="Habel A."/>
            <person name="Scharf D.H."/>
            <person name="Dworschak J."/>
            <person name="Brakhage A.A."/>
            <person name="Guthke R."/>
            <person name="Hertweck C."/>
            <person name="Linde J."/>
        </authorList>
    </citation>
    <scope>NUCLEOTIDE SEQUENCE [LARGE SCALE GENOMIC DNA]</scope>
</reference>
<evidence type="ECO:0000256" key="2">
    <source>
        <dbReference type="ARBA" id="ARBA00011245"/>
    </source>
</evidence>
<evidence type="ECO:0000256" key="3">
    <source>
        <dbReference type="ARBA" id="ARBA00022741"/>
    </source>
</evidence>
<dbReference type="HOGENOM" id="CLU_026673_16_1_1"/>
<dbReference type="SMART" id="SM00829">
    <property type="entry name" value="PKS_ER"/>
    <property type="match status" value="1"/>
</dbReference>
<name>A0A0A1TIB5_9HYPO</name>
<evidence type="ECO:0000256" key="1">
    <source>
        <dbReference type="ARBA" id="ARBA00008072"/>
    </source>
</evidence>
<dbReference type="STRING" id="1531966.A0A0A1TIB5"/>
<dbReference type="Pfam" id="PF08240">
    <property type="entry name" value="ADH_N"/>
    <property type="match status" value="1"/>
</dbReference>
<gene>
    <name evidence="7" type="ORF">VHEMI06126</name>
</gene>
<dbReference type="InterPro" id="IPR020843">
    <property type="entry name" value="ER"/>
</dbReference>
<dbReference type="OrthoDB" id="48317at2759"/>
<keyword evidence="3" id="KW-0547">Nucleotide-binding</keyword>
<evidence type="ECO:0000256" key="5">
    <source>
        <dbReference type="ARBA" id="ARBA00023002"/>
    </source>
</evidence>
<dbReference type="CDD" id="cd08249">
    <property type="entry name" value="enoyl_reductase_like"/>
    <property type="match status" value="1"/>
</dbReference>
<keyword evidence="8" id="KW-1185">Reference proteome</keyword>
<evidence type="ECO:0000256" key="4">
    <source>
        <dbReference type="ARBA" id="ARBA00022857"/>
    </source>
</evidence>
<organism evidence="7 8">
    <name type="scientific">[Torrubiella] hemipterigena</name>
    <dbReference type="NCBI Taxonomy" id="1531966"/>
    <lineage>
        <taxon>Eukaryota</taxon>
        <taxon>Fungi</taxon>
        <taxon>Dikarya</taxon>
        <taxon>Ascomycota</taxon>
        <taxon>Pezizomycotina</taxon>
        <taxon>Sordariomycetes</taxon>
        <taxon>Hypocreomycetidae</taxon>
        <taxon>Hypocreales</taxon>
        <taxon>Clavicipitaceae</taxon>
        <taxon>Clavicipitaceae incertae sedis</taxon>
        <taxon>'Torrubiella' clade</taxon>
    </lineage>
</organism>
<dbReference type="GO" id="GO:0016651">
    <property type="term" value="F:oxidoreductase activity, acting on NAD(P)H"/>
    <property type="evidence" value="ECO:0007669"/>
    <property type="project" value="InterPro"/>
</dbReference>
<dbReference type="InterPro" id="IPR013149">
    <property type="entry name" value="ADH-like_C"/>
</dbReference>
<dbReference type="Gene3D" id="3.40.50.720">
    <property type="entry name" value="NAD(P)-binding Rossmann-like Domain"/>
    <property type="match status" value="1"/>
</dbReference>
<evidence type="ECO:0000313" key="7">
    <source>
        <dbReference type="EMBL" id="CEJ90335.1"/>
    </source>
</evidence>
<protein>
    <recommendedName>
        <fullName evidence="6">Enoyl reductase (ER) domain-containing protein</fullName>
    </recommendedName>
</protein>
<dbReference type="InterPro" id="IPR036291">
    <property type="entry name" value="NAD(P)-bd_dom_sf"/>
</dbReference>
<keyword evidence="5" id="KW-0560">Oxidoreductase</keyword>
<evidence type="ECO:0000313" key="8">
    <source>
        <dbReference type="Proteomes" id="UP000039046"/>
    </source>
</evidence>
<dbReference type="EMBL" id="CDHN01000003">
    <property type="protein sequence ID" value="CEJ90335.1"/>
    <property type="molecule type" value="Genomic_DNA"/>
</dbReference>
<keyword evidence="4" id="KW-0521">NADP</keyword>
<dbReference type="SUPFAM" id="SSF51735">
    <property type="entry name" value="NAD(P)-binding Rossmann-fold domains"/>
    <property type="match status" value="1"/>
</dbReference>
<feature type="domain" description="Enoyl reductase (ER)" evidence="6">
    <location>
        <begin position="12"/>
        <end position="382"/>
    </location>
</feature>
<comment type="subunit">
    <text evidence="2">Monomer.</text>
</comment>
<dbReference type="Pfam" id="PF00107">
    <property type="entry name" value="ADH_zinc_N"/>
    <property type="match status" value="1"/>
</dbReference>
<evidence type="ECO:0000259" key="6">
    <source>
        <dbReference type="SMART" id="SM00829"/>
    </source>
</evidence>
<dbReference type="Proteomes" id="UP000039046">
    <property type="component" value="Unassembled WGS sequence"/>
</dbReference>
<dbReference type="PANTHER" id="PTHR45348">
    <property type="entry name" value="HYPOTHETICAL OXIDOREDUCTASE (EUROFUNG)"/>
    <property type="match status" value="1"/>
</dbReference>
<dbReference type="PANTHER" id="PTHR45348:SF1">
    <property type="entry name" value="TRANS-ENOYL REDUCTASE STHE"/>
    <property type="match status" value="1"/>
</dbReference>
<dbReference type="SUPFAM" id="SSF50129">
    <property type="entry name" value="GroES-like"/>
    <property type="match status" value="1"/>
</dbReference>
<accession>A0A0A1TIB5</accession>
<sequence>MAVKTQRAIIGGPSNSVYVCATAPLPDDQLQNDEIAVAVKAVALNPVDSKMVGPFVTQGATLGFDAAGEVTAVGATVSKQGNLKVGDRVVVAINGMNSNRPKIGGFAEHTVSYSWGALKIPDDWSYAQGAGAMGGSAWLTVPWALFHTMGLPAGPEFEPLNTHRPSPTGLAPKLNILTKHSPGDGSRPLTAVLVNGGGSYTGTCAIQLLKLAGYRVLATCSPRSFDLAKSFGADAVFDYSSDTCADDIRAYTNNSLRLVLDCISSVDTMRLCYAAMGRAGGRYVALDPYSEDIATSKPLIRNNWVVGMEPLGDEVGWPAPYGRPANPVALDFCKAWNPTMQALLDRGLIRMHPQIVRNTGLDGVLEGLEDIRTKKVVGQKLIYTL</sequence>
<dbReference type="InterPro" id="IPR011032">
    <property type="entry name" value="GroES-like_sf"/>
</dbReference>
<comment type="similarity">
    <text evidence="1">Belongs to the zinc-containing alcohol dehydrogenase family.</text>
</comment>